<dbReference type="OrthoDB" id="9797695at2"/>
<protein>
    <submittedName>
        <fullName evidence="2 3">Hydrolase</fullName>
    </submittedName>
</protein>
<evidence type="ECO:0000313" key="2">
    <source>
        <dbReference type="EMBL" id="KRT95232.1"/>
    </source>
</evidence>
<dbReference type="Proteomes" id="UP000036168">
    <property type="component" value="Unassembled WGS sequence"/>
</dbReference>
<dbReference type="SUPFAM" id="SSF53474">
    <property type="entry name" value="alpha/beta-Hydrolases"/>
    <property type="match status" value="1"/>
</dbReference>
<dbReference type="Pfam" id="PF00561">
    <property type="entry name" value="Abhydrolase_1"/>
    <property type="match status" value="1"/>
</dbReference>
<proteinExistence type="predicted"/>
<dbReference type="RefSeq" id="WP_057957454.1">
    <property type="nucleotide sequence ID" value="NZ_CP023481.1"/>
</dbReference>
<dbReference type="PANTHER" id="PTHR42977:SF1">
    <property type="entry name" value="BLR6576 PROTEIN"/>
    <property type="match status" value="1"/>
</dbReference>
<reference evidence="2 4" key="1">
    <citation type="journal article" date="2015" name="Int. J. Syst. Evol. Microbiol.">
        <title>Bacillus glycinifermentans sp. nov., isolated from fermented soybean paste.</title>
        <authorList>
            <person name="Kim S.J."/>
            <person name="Dunlap C.A."/>
            <person name="Kwon S.W."/>
            <person name="Rooney A.P."/>
        </authorList>
    </citation>
    <scope>NUCLEOTIDE SEQUENCE [LARGE SCALE GENOMIC DNA]</scope>
    <source>
        <strain evidence="2 4">GO-13</strain>
    </source>
</reference>
<dbReference type="EMBL" id="JARRTL010000008">
    <property type="protein sequence ID" value="MEC0485030.1"/>
    <property type="molecule type" value="Genomic_DNA"/>
</dbReference>
<sequence>MTTYHFIEIKGINVFYRKAGDPKRPVILLLHGFPTSSHMFRELIPILANDYYVIAPDYPGFGNTTSPDREKFEYTFDHITEIVAAFVDRLSLKKYALYVFDYGAPIGFRLAMKHPERVAAIISQNGNIYREGLGEKWAKREDDWKNPTQEKRDSYRTAFAPETIKNQYLDGTQNNQVSPDGYTLDIAYMSRPGNDEKQLDLIFDYQNNVKLYPAFQQYLREQQPPLLAVWGKNDVSFIPQGALAFKKDLPDSEIHLLDSGHFALETHANEIGRLILNFLKNNGI</sequence>
<dbReference type="STRING" id="1664069.BGLY_3057"/>
<evidence type="ECO:0000313" key="3">
    <source>
        <dbReference type="EMBL" id="MEC0485030.1"/>
    </source>
</evidence>
<name>A0A0T6BUB2_9BACI</name>
<dbReference type="InterPro" id="IPR029058">
    <property type="entry name" value="AB_hydrolase_fold"/>
</dbReference>
<dbReference type="PRINTS" id="PR00412">
    <property type="entry name" value="EPOXHYDRLASE"/>
</dbReference>
<evidence type="ECO:0000313" key="4">
    <source>
        <dbReference type="Proteomes" id="UP000036168"/>
    </source>
</evidence>
<dbReference type="PRINTS" id="PR00111">
    <property type="entry name" value="ABHYDROLASE"/>
</dbReference>
<dbReference type="GO" id="GO:0004301">
    <property type="term" value="F:epoxide hydrolase activity"/>
    <property type="evidence" value="ECO:0007669"/>
    <property type="project" value="TreeGrafter"/>
</dbReference>
<dbReference type="AlphaFoldDB" id="A0A0T6BUB2"/>
<keyword evidence="2" id="KW-0378">Hydrolase</keyword>
<dbReference type="InterPro" id="IPR051340">
    <property type="entry name" value="Haloalkane_dehalogenase"/>
</dbReference>
<comment type="caution">
    <text evidence="2">The sequence shown here is derived from an EMBL/GenBank/DDBJ whole genome shotgun (WGS) entry which is preliminary data.</text>
</comment>
<accession>A0A0T6BUB2</accession>
<organism evidence="2 4">
    <name type="scientific">Bacillus glycinifermentans</name>
    <dbReference type="NCBI Taxonomy" id="1664069"/>
    <lineage>
        <taxon>Bacteria</taxon>
        <taxon>Bacillati</taxon>
        <taxon>Bacillota</taxon>
        <taxon>Bacilli</taxon>
        <taxon>Bacillales</taxon>
        <taxon>Bacillaceae</taxon>
        <taxon>Bacillus</taxon>
    </lineage>
</organism>
<evidence type="ECO:0000259" key="1">
    <source>
        <dbReference type="Pfam" id="PF00561"/>
    </source>
</evidence>
<keyword evidence="5" id="KW-1185">Reference proteome</keyword>
<reference evidence="3 5" key="3">
    <citation type="submission" date="2023-03" db="EMBL/GenBank/DDBJ databases">
        <title>Agriculturally important microbes genome sequencing.</title>
        <authorList>
            <person name="Dunlap C."/>
        </authorList>
    </citation>
    <scope>NUCLEOTIDE SEQUENCE [LARGE SCALE GENOMIC DNA]</scope>
    <source>
        <strain evidence="3 5">CBP-3203</strain>
    </source>
</reference>
<evidence type="ECO:0000313" key="5">
    <source>
        <dbReference type="Proteomes" id="UP001341297"/>
    </source>
</evidence>
<dbReference type="EMBL" id="LECW02000004">
    <property type="protein sequence ID" value="KRT95232.1"/>
    <property type="molecule type" value="Genomic_DNA"/>
</dbReference>
<reference evidence="2" key="2">
    <citation type="submission" date="2015-10" db="EMBL/GenBank/DDBJ databases">
        <authorList>
            <person name="Gilbert D.G."/>
        </authorList>
    </citation>
    <scope>NUCLEOTIDE SEQUENCE</scope>
    <source>
        <strain evidence="2">GO-13</strain>
    </source>
</reference>
<feature type="domain" description="AB hydrolase-1" evidence="1">
    <location>
        <begin position="25"/>
        <end position="267"/>
    </location>
</feature>
<gene>
    <name evidence="2" type="ORF">AB447_212035</name>
    <name evidence="3" type="ORF">P8828_09220</name>
</gene>
<dbReference type="Proteomes" id="UP001341297">
    <property type="component" value="Unassembled WGS sequence"/>
</dbReference>
<dbReference type="FunFam" id="3.40.50.1820:FF:000173">
    <property type="entry name" value="Alpha/beta hydrolase"/>
    <property type="match status" value="1"/>
</dbReference>
<dbReference type="Gene3D" id="3.40.50.1820">
    <property type="entry name" value="alpha/beta hydrolase"/>
    <property type="match status" value="1"/>
</dbReference>
<dbReference type="InterPro" id="IPR000639">
    <property type="entry name" value="Epox_hydrolase-like"/>
</dbReference>
<dbReference type="InterPro" id="IPR000073">
    <property type="entry name" value="AB_hydrolase_1"/>
</dbReference>
<dbReference type="PANTHER" id="PTHR42977">
    <property type="entry name" value="HYDROLASE-RELATED"/>
    <property type="match status" value="1"/>
</dbReference>